<feature type="compositionally biased region" description="Polar residues" evidence="1">
    <location>
        <begin position="303"/>
        <end position="317"/>
    </location>
</feature>
<proteinExistence type="predicted"/>
<feature type="region of interest" description="Disordered" evidence="1">
    <location>
        <begin position="269"/>
        <end position="329"/>
    </location>
</feature>
<evidence type="ECO:0000313" key="3">
    <source>
        <dbReference type="Proteomes" id="UP000469452"/>
    </source>
</evidence>
<comment type="caution">
    <text evidence="2">The sequence shown here is derived from an EMBL/GenBank/DDBJ whole genome shotgun (WGS) entry which is preliminary data.</text>
</comment>
<name>A0A6A4ZFA1_APHAT</name>
<dbReference type="AlphaFoldDB" id="A0A6A4ZFA1"/>
<dbReference type="EMBL" id="VJMI01017714">
    <property type="protein sequence ID" value="KAF0712698.1"/>
    <property type="molecule type" value="Genomic_DNA"/>
</dbReference>
<gene>
    <name evidence="2" type="ORF">AaE_011965</name>
</gene>
<feature type="compositionally biased region" description="Basic and acidic residues" evidence="1">
    <location>
        <begin position="269"/>
        <end position="286"/>
    </location>
</feature>
<feature type="compositionally biased region" description="Basic and acidic residues" evidence="1">
    <location>
        <begin position="320"/>
        <end position="329"/>
    </location>
</feature>
<evidence type="ECO:0000313" key="2">
    <source>
        <dbReference type="EMBL" id="KAF0712698.1"/>
    </source>
</evidence>
<protein>
    <submittedName>
        <fullName evidence="2">Uncharacterized protein</fullName>
    </submittedName>
</protein>
<evidence type="ECO:0000256" key="1">
    <source>
        <dbReference type="SAM" id="MobiDB-lite"/>
    </source>
</evidence>
<dbReference type="VEuPathDB" id="FungiDB:H257_00819"/>
<sequence>MMHVDLLLNTASTMRYQDKVAMPQHPQQQPHYVAQSRSLPSLTTQGQHGGCDAWSLPQPTAHESQRYHHHHYDLPPPSMSPPSAYSIMYTSPQYEAKHNPNTPPSRFPPTLHQPPTLTLAPLHISTDVKPLPYLHESISTPMAWTSHHHSWRVLPSIHIKEEPVARSPAVSMFSSVINASAIQRRLAIERRNLKRKIVPRRHHSTWPDMNSCSPIIVDVKNTKNRESAAAYREKRDRKMKVILAEIHRIQAAHPSVAFDDWIPAKLPKSERHEGESKEDYRRRTNRESAAGSREQQKEKLMHYTQQVIRMREFTSTAPCDDSRRDVQTQ</sequence>
<dbReference type="Proteomes" id="UP000469452">
    <property type="component" value="Unassembled WGS sequence"/>
</dbReference>
<reference evidence="2 3" key="1">
    <citation type="submission" date="2019-06" db="EMBL/GenBank/DDBJ databases">
        <title>Genomics analysis of Aphanomyces spp. identifies a new class of oomycete effector associated with host adaptation.</title>
        <authorList>
            <person name="Gaulin E."/>
        </authorList>
    </citation>
    <scope>NUCLEOTIDE SEQUENCE [LARGE SCALE GENOMIC DNA]</scope>
    <source>
        <strain evidence="2 3">E</strain>
    </source>
</reference>
<accession>A0A6A4ZFA1</accession>
<organism evidence="2 3">
    <name type="scientific">Aphanomyces astaci</name>
    <name type="common">Crayfish plague agent</name>
    <dbReference type="NCBI Taxonomy" id="112090"/>
    <lineage>
        <taxon>Eukaryota</taxon>
        <taxon>Sar</taxon>
        <taxon>Stramenopiles</taxon>
        <taxon>Oomycota</taxon>
        <taxon>Saprolegniomycetes</taxon>
        <taxon>Saprolegniales</taxon>
        <taxon>Verrucalvaceae</taxon>
        <taxon>Aphanomyces</taxon>
    </lineage>
</organism>